<dbReference type="Proteomes" id="UP000282515">
    <property type="component" value="Unassembled WGS sequence"/>
</dbReference>
<sequence length="45" mass="5328">MERRERGESHPVHDFLFEYYNLSPGALERWHPGLDVALADAPEYR</sequence>
<reference evidence="1 2" key="1">
    <citation type="submission" date="2018-10" db="EMBL/GenBank/DDBJ databases">
        <title>Aeromicrobium sp. 9W16Y-2 whole genome shotgun sequence.</title>
        <authorList>
            <person name="Li F."/>
        </authorList>
    </citation>
    <scope>NUCLEOTIDE SEQUENCE [LARGE SCALE GENOMIC DNA]</scope>
    <source>
        <strain evidence="1 2">9W16Y-2</strain>
    </source>
</reference>
<organism evidence="1 2">
    <name type="scientific">Aeromicrobium phragmitis</name>
    <dbReference type="NCBI Taxonomy" id="2478914"/>
    <lineage>
        <taxon>Bacteria</taxon>
        <taxon>Bacillati</taxon>
        <taxon>Actinomycetota</taxon>
        <taxon>Actinomycetes</taxon>
        <taxon>Propionibacteriales</taxon>
        <taxon>Nocardioidaceae</taxon>
        <taxon>Aeromicrobium</taxon>
    </lineage>
</organism>
<feature type="non-terminal residue" evidence="1">
    <location>
        <position position="45"/>
    </location>
</feature>
<comment type="caution">
    <text evidence="1">The sequence shown here is derived from an EMBL/GenBank/DDBJ whole genome shotgun (WGS) entry which is preliminary data.</text>
</comment>
<evidence type="ECO:0000313" key="2">
    <source>
        <dbReference type="Proteomes" id="UP000282515"/>
    </source>
</evidence>
<protein>
    <submittedName>
        <fullName evidence="1">3-methyladenine DNA glycosylase</fullName>
    </submittedName>
</protein>
<proteinExistence type="predicted"/>
<evidence type="ECO:0000313" key="1">
    <source>
        <dbReference type="EMBL" id="RLV51354.1"/>
    </source>
</evidence>
<dbReference type="AlphaFoldDB" id="A0A3L8P831"/>
<dbReference type="EMBL" id="RDBF01000268">
    <property type="protein sequence ID" value="RLV51354.1"/>
    <property type="molecule type" value="Genomic_DNA"/>
</dbReference>
<keyword evidence="2" id="KW-1185">Reference proteome</keyword>
<name>A0A3L8P831_9ACTN</name>
<accession>A0A3L8P831</accession>
<gene>
    <name evidence="1" type="ORF">D9V41_17290</name>
</gene>